<dbReference type="Gene3D" id="3.40.50.720">
    <property type="entry name" value="NAD(P)-binding Rossmann-like Domain"/>
    <property type="match status" value="1"/>
</dbReference>
<comment type="similarity">
    <text evidence="1">Belongs to the short-chain dehydrogenases/reductases (SDR) family.</text>
</comment>
<keyword evidence="3" id="KW-1185">Reference proteome</keyword>
<dbReference type="PRINTS" id="PR00081">
    <property type="entry name" value="GDHRDH"/>
</dbReference>
<dbReference type="PANTHER" id="PTHR42879">
    <property type="entry name" value="3-OXOACYL-(ACYL-CARRIER-PROTEIN) REDUCTASE"/>
    <property type="match status" value="1"/>
</dbReference>
<keyword evidence="2" id="KW-0560">Oxidoreductase</keyword>
<organism evidence="2 3">
    <name type="scientific">Marinobacterium aestuariivivens</name>
    <dbReference type="NCBI Taxonomy" id="1698799"/>
    <lineage>
        <taxon>Bacteria</taxon>
        <taxon>Pseudomonadati</taxon>
        <taxon>Pseudomonadota</taxon>
        <taxon>Gammaproteobacteria</taxon>
        <taxon>Oceanospirillales</taxon>
        <taxon>Oceanospirillaceae</taxon>
        <taxon>Marinobacterium</taxon>
    </lineage>
</organism>
<protein>
    <submittedName>
        <fullName evidence="2">3-hydroxybutyrate dehydrogenase</fullName>
        <ecNumber evidence="2">1.1.1.30</ecNumber>
    </submittedName>
</protein>
<dbReference type="Proteomes" id="UP001596422">
    <property type="component" value="Unassembled WGS sequence"/>
</dbReference>
<gene>
    <name evidence="2" type="ORF">ACFQDL_29895</name>
</gene>
<sequence>MAQPQQVEILFEKTLEAFGTVDVLVNNAGIQHTAPTAAFPVEKWDLILAVNLSAAFHATRLALPGMQQTGWGRIINIASVHGLVGSANKSAYCAAKHGLVGFTKVVALEHAADGITVNSICPGWTDTPLLNQQFENYAREHGVSFEEAKLGLIHTKTPFPSLIQPSAIGELAAFLCSDAAAGITGAALPIDGAWTAQ</sequence>
<dbReference type="PRINTS" id="PR00080">
    <property type="entry name" value="SDRFAMILY"/>
</dbReference>
<dbReference type="PANTHER" id="PTHR42879:SF2">
    <property type="entry name" value="3-OXOACYL-[ACYL-CARRIER-PROTEIN] REDUCTASE FABG"/>
    <property type="match status" value="1"/>
</dbReference>
<dbReference type="GO" id="GO:0003858">
    <property type="term" value="F:3-hydroxybutyrate dehydrogenase activity"/>
    <property type="evidence" value="ECO:0007669"/>
    <property type="project" value="UniProtKB-EC"/>
</dbReference>
<dbReference type="PROSITE" id="PS00061">
    <property type="entry name" value="ADH_SHORT"/>
    <property type="match status" value="1"/>
</dbReference>
<dbReference type="SUPFAM" id="SSF51735">
    <property type="entry name" value="NAD(P)-binding Rossmann-fold domains"/>
    <property type="match status" value="1"/>
</dbReference>
<dbReference type="RefSeq" id="WP_379913449.1">
    <property type="nucleotide sequence ID" value="NZ_JBHSWE010000001.1"/>
</dbReference>
<dbReference type="InterPro" id="IPR036291">
    <property type="entry name" value="NAD(P)-bd_dom_sf"/>
</dbReference>
<name>A0ABW2A8H1_9GAMM</name>
<evidence type="ECO:0000313" key="3">
    <source>
        <dbReference type="Proteomes" id="UP001596422"/>
    </source>
</evidence>
<proteinExistence type="inferred from homology"/>
<dbReference type="NCBIfam" id="NF009093">
    <property type="entry name" value="PRK12429.1"/>
    <property type="match status" value="1"/>
</dbReference>
<dbReference type="Pfam" id="PF13561">
    <property type="entry name" value="adh_short_C2"/>
    <property type="match status" value="1"/>
</dbReference>
<reference evidence="3" key="1">
    <citation type="journal article" date="2019" name="Int. J. Syst. Evol. Microbiol.">
        <title>The Global Catalogue of Microorganisms (GCM) 10K type strain sequencing project: providing services to taxonomists for standard genome sequencing and annotation.</title>
        <authorList>
            <consortium name="The Broad Institute Genomics Platform"/>
            <consortium name="The Broad Institute Genome Sequencing Center for Infectious Disease"/>
            <person name="Wu L."/>
            <person name="Ma J."/>
        </authorList>
    </citation>
    <scope>NUCLEOTIDE SEQUENCE [LARGE SCALE GENOMIC DNA]</scope>
    <source>
        <strain evidence="3">NBRC 111756</strain>
    </source>
</reference>
<dbReference type="EMBL" id="JBHSWE010000001">
    <property type="protein sequence ID" value="MFC6673831.1"/>
    <property type="molecule type" value="Genomic_DNA"/>
</dbReference>
<accession>A0ABW2A8H1</accession>
<evidence type="ECO:0000256" key="1">
    <source>
        <dbReference type="ARBA" id="ARBA00006484"/>
    </source>
</evidence>
<dbReference type="InterPro" id="IPR020904">
    <property type="entry name" value="Sc_DH/Rdtase_CS"/>
</dbReference>
<comment type="caution">
    <text evidence="2">The sequence shown here is derived from an EMBL/GenBank/DDBJ whole genome shotgun (WGS) entry which is preliminary data.</text>
</comment>
<dbReference type="EC" id="1.1.1.30" evidence="2"/>
<dbReference type="InterPro" id="IPR002347">
    <property type="entry name" value="SDR_fam"/>
</dbReference>
<dbReference type="InterPro" id="IPR050259">
    <property type="entry name" value="SDR"/>
</dbReference>
<evidence type="ECO:0000313" key="2">
    <source>
        <dbReference type="EMBL" id="MFC6673831.1"/>
    </source>
</evidence>